<dbReference type="EMBL" id="LT629690">
    <property type="protein sequence ID" value="SDF57487.1"/>
    <property type="molecule type" value="Genomic_DNA"/>
</dbReference>
<dbReference type="InterPro" id="IPR053140">
    <property type="entry name" value="GDSL_Rv0518-like"/>
</dbReference>
<feature type="domain" description="SGNH hydrolase-type esterase" evidence="1">
    <location>
        <begin position="239"/>
        <end position="442"/>
    </location>
</feature>
<dbReference type="PANTHER" id="PTHR43784:SF2">
    <property type="entry name" value="GDSL-LIKE LIPASE_ACYLHYDROLASE, PUTATIVE (AFU_ORTHOLOGUE AFUA_2G00820)-RELATED"/>
    <property type="match status" value="1"/>
</dbReference>
<organism evidence="2 3">
    <name type="scientific">Terriglobus roseus</name>
    <dbReference type="NCBI Taxonomy" id="392734"/>
    <lineage>
        <taxon>Bacteria</taxon>
        <taxon>Pseudomonadati</taxon>
        <taxon>Acidobacteriota</taxon>
        <taxon>Terriglobia</taxon>
        <taxon>Terriglobales</taxon>
        <taxon>Acidobacteriaceae</taxon>
        <taxon>Terriglobus</taxon>
    </lineage>
</organism>
<protein>
    <submittedName>
        <fullName evidence="2">Lysophospholipase L1</fullName>
    </submittedName>
</protein>
<accession>A0A1G7M6V7</accession>
<sequence>MRVLGLASRHPWIRRVCCILLFPLPLLGLNGCTNVVTVIPQVVSAGPTPQTMWVAVWTANAQNATSSSQDPGGSEQSFRFIVLPTTDATQERVHFSNRLGTTSVTIGAARLAVAVDVGPAIDPKRDAALTFSGATSITLAPGQEIVSDPVNVSYNFGEKLAVSMYMKGSFPSLTEHASDVQFNFQNASGAGNATSDTSGASMGTVMTDWLLLSGIDAYGSYQGSVAIFGSSSVDGHASNYGNSNSYPTANVAITSQDNDRPSDWLARQMRAAGYRVGVSNAGLLGNAAAGTGGGVDRMQHDVLGVINLKTVIIYFGGIDLRGNCVQATDVESSLSNMVQQANAAGIRVILATIPPSEYCTTTPGLVPTTEQPYLGDLIPGPENPGSTQRRAVNDWIRSTAVSLPGVVGVADFDKALADPNHPDFMIPNLNSGDNFHPNGVGYGVQSSSIPLDKILGQ</sequence>
<evidence type="ECO:0000313" key="3">
    <source>
        <dbReference type="Proteomes" id="UP000182427"/>
    </source>
</evidence>
<dbReference type="PANTHER" id="PTHR43784">
    <property type="entry name" value="GDSL-LIKE LIPASE/ACYLHYDROLASE, PUTATIVE (AFU_ORTHOLOGUE AFUA_2G00820)-RELATED"/>
    <property type="match status" value="1"/>
</dbReference>
<evidence type="ECO:0000313" key="2">
    <source>
        <dbReference type="EMBL" id="SDF57487.1"/>
    </source>
</evidence>
<dbReference type="Pfam" id="PF13472">
    <property type="entry name" value="Lipase_GDSL_2"/>
    <property type="match status" value="1"/>
</dbReference>
<name>A0A1G7M6V7_9BACT</name>
<dbReference type="Proteomes" id="UP000182427">
    <property type="component" value="Chromosome I"/>
</dbReference>
<evidence type="ECO:0000259" key="1">
    <source>
        <dbReference type="Pfam" id="PF13472"/>
    </source>
</evidence>
<gene>
    <name evidence="2" type="ORF">SAMN05444167_2720</name>
</gene>
<dbReference type="GO" id="GO:0016788">
    <property type="term" value="F:hydrolase activity, acting on ester bonds"/>
    <property type="evidence" value="ECO:0007669"/>
    <property type="project" value="UniProtKB-ARBA"/>
</dbReference>
<dbReference type="SUPFAM" id="SSF52266">
    <property type="entry name" value="SGNH hydrolase"/>
    <property type="match status" value="1"/>
</dbReference>
<keyword evidence="3" id="KW-1185">Reference proteome</keyword>
<dbReference type="AlphaFoldDB" id="A0A1G7M6V7"/>
<dbReference type="InterPro" id="IPR013830">
    <property type="entry name" value="SGNH_hydro"/>
</dbReference>
<dbReference type="InterPro" id="IPR036514">
    <property type="entry name" value="SGNH_hydro_sf"/>
</dbReference>
<reference evidence="2 3" key="1">
    <citation type="submission" date="2016-10" db="EMBL/GenBank/DDBJ databases">
        <authorList>
            <person name="de Groot N.N."/>
        </authorList>
    </citation>
    <scope>NUCLEOTIDE SEQUENCE [LARGE SCALE GENOMIC DNA]</scope>
    <source>
        <strain evidence="2 3">GAS232</strain>
    </source>
</reference>
<dbReference type="OrthoDB" id="108749at2"/>
<dbReference type="Gene3D" id="3.40.50.1110">
    <property type="entry name" value="SGNH hydrolase"/>
    <property type="match status" value="1"/>
</dbReference>
<proteinExistence type="predicted"/>